<dbReference type="AlphaFoldDB" id="A0A9P4UW91"/>
<evidence type="ECO:0000313" key="3">
    <source>
        <dbReference type="EMBL" id="KAF2726915.1"/>
    </source>
</evidence>
<keyword evidence="1" id="KW-0436">Ligase</keyword>
<dbReference type="Gene3D" id="3.30.559.30">
    <property type="entry name" value="Nonribosomal peptide synthetase, condensation domain"/>
    <property type="match status" value="1"/>
</dbReference>
<comment type="caution">
    <text evidence="3">The sequence shown here is derived from an EMBL/GenBank/DDBJ whole genome shotgun (WGS) entry which is preliminary data.</text>
</comment>
<dbReference type="GO" id="GO:0044550">
    <property type="term" value="P:secondary metabolite biosynthetic process"/>
    <property type="evidence" value="ECO:0007669"/>
    <property type="project" value="TreeGrafter"/>
</dbReference>
<organism evidence="3 4">
    <name type="scientific">Polyplosphaeria fusca</name>
    <dbReference type="NCBI Taxonomy" id="682080"/>
    <lineage>
        <taxon>Eukaryota</taxon>
        <taxon>Fungi</taxon>
        <taxon>Dikarya</taxon>
        <taxon>Ascomycota</taxon>
        <taxon>Pezizomycotina</taxon>
        <taxon>Dothideomycetes</taxon>
        <taxon>Pleosporomycetidae</taxon>
        <taxon>Pleosporales</taxon>
        <taxon>Tetraplosphaeriaceae</taxon>
        <taxon>Polyplosphaeria</taxon>
    </lineage>
</organism>
<dbReference type="GO" id="GO:0031177">
    <property type="term" value="F:phosphopantetheine binding"/>
    <property type="evidence" value="ECO:0007669"/>
    <property type="project" value="TreeGrafter"/>
</dbReference>
<dbReference type="Proteomes" id="UP000799444">
    <property type="component" value="Unassembled WGS sequence"/>
</dbReference>
<dbReference type="Pfam" id="PF00668">
    <property type="entry name" value="Condensation"/>
    <property type="match status" value="1"/>
</dbReference>
<dbReference type="EMBL" id="ML996373">
    <property type="protein sequence ID" value="KAF2726915.1"/>
    <property type="molecule type" value="Genomic_DNA"/>
</dbReference>
<protein>
    <submittedName>
        <fullName evidence="3">CoA-dependent acyltransferase</fullName>
    </submittedName>
</protein>
<evidence type="ECO:0000259" key="2">
    <source>
        <dbReference type="Pfam" id="PF00668"/>
    </source>
</evidence>
<accession>A0A9P4UW91</accession>
<keyword evidence="3" id="KW-0012">Acyltransferase</keyword>
<reference evidence="3" key="1">
    <citation type="journal article" date="2020" name="Stud. Mycol.">
        <title>101 Dothideomycetes genomes: a test case for predicting lifestyles and emergence of pathogens.</title>
        <authorList>
            <person name="Haridas S."/>
            <person name="Albert R."/>
            <person name="Binder M."/>
            <person name="Bloem J."/>
            <person name="Labutti K."/>
            <person name="Salamov A."/>
            <person name="Andreopoulos B."/>
            <person name="Baker S."/>
            <person name="Barry K."/>
            <person name="Bills G."/>
            <person name="Bluhm B."/>
            <person name="Cannon C."/>
            <person name="Castanera R."/>
            <person name="Culley D."/>
            <person name="Daum C."/>
            <person name="Ezra D."/>
            <person name="Gonzalez J."/>
            <person name="Henrissat B."/>
            <person name="Kuo A."/>
            <person name="Liang C."/>
            <person name="Lipzen A."/>
            <person name="Lutzoni F."/>
            <person name="Magnuson J."/>
            <person name="Mondo S."/>
            <person name="Nolan M."/>
            <person name="Ohm R."/>
            <person name="Pangilinan J."/>
            <person name="Park H.-J."/>
            <person name="Ramirez L."/>
            <person name="Alfaro M."/>
            <person name="Sun H."/>
            <person name="Tritt A."/>
            <person name="Yoshinaga Y."/>
            <person name="Zwiers L.-H."/>
            <person name="Turgeon B."/>
            <person name="Goodwin S."/>
            <person name="Spatafora J."/>
            <person name="Crous P."/>
            <person name="Grigoriev I."/>
        </authorList>
    </citation>
    <scope>NUCLEOTIDE SEQUENCE</scope>
    <source>
        <strain evidence="3">CBS 125425</strain>
    </source>
</reference>
<proteinExistence type="predicted"/>
<dbReference type="PANTHER" id="PTHR45527:SF16">
    <property type="entry name" value="NONRIBOSOMAL PEPTIDE SYNTHASE ATNA-RELATED"/>
    <property type="match status" value="1"/>
</dbReference>
<evidence type="ECO:0000256" key="1">
    <source>
        <dbReference type="ARBA" id="ARBA00022598"/>
    </source>
</evidence>
<dbReference type="SUPFAM" id="SSF52777">
    <property type="entry name" value="CoA-dependent acyltransferases"/>
    <property type="match status" value="2"/>
</dbReference>
<keyword evidence="3" id="KW-0808">Transferase</keyword>
<keyword evidence="4" id="KW-1185">Reference proteome</keyword>
<dbReference type="PANTHER" id="PTHR45527">
    <property type="entry name" value="NONRIBOSOMAL PEPTIDE SYNTHETASE"/>
    <property type="match status" value="1"/>
</dbReference>
<dbReference type="GO" id="GO:0016746">
    <property type="term" value="F:acyltransferase activity"/>
    <property type="evidence" value="ECO:0007669"/>
    <property type="project" value="UniProtKB-KW"/>
</dbReference>
<dbReference type="InterPro" id="IPR001242">
    <property type="entry name" value="Condensation_dom"/>
</dbReference>
<dbReference type="GO" id="GO:0016874">
    <property type="term" value="F:ligase activity"/>
    <property type="evidence" value="ECO:0007669"/>
    <property type="project" value="UniProtKB-KW"/>
</dbReference>
<gene>
    <name evidence="3" type="ORF">EJ04DRAFT_405590</name>
</gene>
<dbReference type="Gene3D" id="3.30.559.10">
    <property type="entry name" value="Chloramphenicol acetyltransferase-like domain"/>
    <property type="match status" value="1"/>
</dbReference>
<dbReference type="GO" id="GO:0005737">
    <property type="term" value="C:cytoplasm"/>
    <property type="evidence" value="ECO:0007669"/>
    <property type="project" value="TreeGrafter"/>
</dbReference>
<dbReference type="InterPro" id="IPR023213">
    <property type="entry name" value="CAT-like_dom_sf"/>
</dbReference>
<feature type="non-terminal residue" evidence="3">
    <location>
        <position position="282"/>
    </location>
</feature>
<evidence type="ECO:0000313" key="4">
    <source>
        <dbReference type="Proteomes" id="UP000799444"/>
    </source>
</evidence>
<sequence length="282" mass="31115">MLFKREGHCQRLLVRLSHAIYDGMCLPIFWKDLKAAYDGEPLSQAAPFHHFVRSFSAIDKATAKAFWRDLLCGSSMTAVVARKHPTYTNSWNNVQERSILHLPPVRGSYTVSTVLLAAWSTTLALLSGSSDVVYGYLVAGRTSSHHTDATGPCVNILAMRTRLAFDQAVLGLLAQIRSAQVSSMPHDFVGWQHTVEECTDWPMWTRFSSVVHYQNLPQDPAIESIGGAPCKISSIGQATDRCDVWVEAFPQGSGLTVQVLSNKETIPEGVSRHILESLCSLV</sequence>
<feature type="domain" description="Condensation" evidence="2">
    <location>
        <begin position="2"/>
        <end position="263"/>
    </location>
</feature>
<name>A0A9P4UW91_9PLEO</name>
<dbReference type="OrthoDB" id="3791627at2759"/>
<dbReference type="GO" id="GO:0043041">
    <property type="term" value="P:amino acid activation for nonribosomal peptide biosynthetic process"/>
    <property type="evidence" value="ECO:0007669"/>
    <property type="project" value="TreeGrafter"/>
</dbReference>